<keyword evidence="11 23" id="KW-0418">Kinase</keyword>
<evidence type="ECO:0000256" key="19">
    <source>
        <dbReference type="PROSITE-ProRule" id="PRU10141"/>
    </source>
</evidence>
<comment type="subcellular location">
    <subcellularLocation>
        <location evidence="1">Membrane</location>
        <topology evidence="1">Single-pass type I membrane protein</topology>
    </subcellularLocation>
</comment>
<evidence type="ECO:0000313" key="24">
    <source>
        <dbReference type="Proteomes" id="UP000288805"/>
    </source>
</evidence>
<dbReference type="InterPro" id="IPR017441">
    <property type="entry name" value="Protein_kinase_ATP_BS"/>
</dbReference>
<dbReference type="FunFam" id="3.30.200.20:FF:000309">
    <property type="entry name" value="Leucine-rich repeat receptor protein kinase MSP1"/>
    <property type="match status" value="1"/>
</dbReference>
<keyword evidence="8 21" id="KW-0732">Signal</keyword>
<keyword evidence="5" id="KW-0433">Leucine-rich repeat</keyword>
<protein>
    <recommendedName>
        <fullName evidence="2">non-specific serine/threonine protein kinase</fullName>
        <ecNumber evidence="2">2.7.11.1</ecNumber>
    </recommendedName>
</protein>
<dbReference type="PANTHER" id="PTHR48005:SF95">
    <property type="entry name" value="PROTEIN KINASE DOMAIN-CONTAINING PROTEIN"/>
    <property type="match status" value="1"/>
</dbReference>
<keyword evidence="14 20" id="KW-0472">Membrane</keyword>
<keyword evidence="15 23" id="KW-0675">Receptor</keyword>
<evidence type="ECO:0000256" key="12">
    <source>
        <dbReference type="ARBA" id="ARBA00022840"/>
    </source>
</evidence>
<evidence type="ECO:0000256" key="10">
    <source>
        <dbReference type="ARBA" id="ARBA00022741"/>
    </source>
</evidence>
<evidence type="ECO:0000256" key="18">
    <source>
        <dbReference type="ARBA" id="ARBA00048679"/>
    </source>
</evidence>
<keyword evidence="3" id="KW-0723">Serine/threonine-protein kinase</keyword>
<keyword evidence="10 19" id="KW-0547">Nucleotide-binding</keyword>
<dbReference type="InterPro" id="IPR011009">
    <property type="entry name" value="Kinase-like_dom_sf"/>
</dbReference>
<dbReference type="PROSITE" id="PS00107">
    <property type="entry name" value="PROTEIN_KINASE_ATP"/>
    <property type="match status" value="1"/>
</dbReference>
<feature type="signal peptide" evidence="21">
    <location>
        <begin position="1"/>
        <end position="25"/>
    </location>
</feature>
<dbReference type="EMBL" id="QGNW01001163">
    <property type="protein sequence ID" value="RVW52718.1"/>
    <property type="molecule type" value="Genomic_DNA"/>
</dbReference>
<dbReference type="InterPro" id="IPR032675">
    <property type="entry name" value="LRR_dom_sf"/>
</dbReference>
<feature type="chain" id="PRO_5019056323" description="non-specific serine/threonine protein kinase" evidence="21">
    <location>
        <begin position="26"/>
        <end position="496"/>
    </location>
</feature>
<dbReference type="InterPro" id="IPR001611">
    <property type="entry name" value="Leu-rich_rpt"/>
</dbReference>
<accession>A0A438EY88</accession>
<organism evidence="23 24">
    <name type="scientific">Vitis vinifera</name>
    <name type="common">Grape</name>
    <dbReference type="NCBI Taxonomy" id="29760"/>
    <lineage>
        <taxon>Eukaryota</taxon>
        <taxon>Viridiplantae</taxon>
        <taxon>Streptophyta</taxon>
        <taxon>Embryophyta</taxon>
        <taxon>Tracheophyta</taxon>
        <taxon>Spermatophyta</taxon>
        <taxon>Magnoliopsida</taxon>
        <taxon>eudicotyledons</taxon>
        <taxon>Gunneridae</taxon>
        <taxon>Pentapetalae</taxon>
        <taxon>rosids</taxon>
        <taxon>Vitales</taxon>
        <taxon>Vitaceae</taxon>
        <taxon>Viteae</taxon>
        <taxon>Vitis</taxon>
    </lineage>
</organism>
<dbReference type="GO" id="GO:0005524">
    <property type="term" value="F:ATP binding"/>
    <property type="evidence" value="ECO:0007669"/>
    <property type="project" value="UniProtKB-UniRule"/>
</dbReference>
<dbReference type="SUPFAM" id="SSF56112">
    <property type="entry name" value="Protein kinase-like (PK-like)"/>
    <property type="match status" value="1"/>
</dbReference>
<dbReference type="PROSITE" id="PS50011">
    <property type="entry name" value="PROTEIN_KINASE_DOM"/>
    <property type="match status" value="1"/>
</dbReference>
<keyword evidence="13 20" id="KW-1133">Transmembrane helix</keyword>
<evidence type="ECO:0000256" key="8">
    <source>
        <dbReference type="ARBA" id="ARBA00022729"/>
    </source>
</evidence>
<keyword evidence="9" id="KW-0677">Repeat</keyword>
<proteinExistence type="predicted"/>
<keyword evidence="12 19" id="KW-0067">ATP-binding</keyword>
<keyword evidence="6" id="KW-0808">Transferase</keyword>
<evidence type="ECO:0000256" key="20">
    <source>
        <dbReference type="SAM" id="Phobius"/>
    </source>
</evidence>
<dbReference type="GO" id="GO:0004674">
    <property type="term" value="F:protein serine/threonine kinase activity"/>
    <property type="evidence" value="ECO:0007669"/>
    <property type="project" value="UniProtKB-KW"/>
</dbReference>
<evidence type="ECO:0000256" key="21">
    <source>
        <dbReference type="SAM" id="SignalP"/>
    </source>
</evidence>
<evidence type="ECO:0000256" key="1">
    <source>
        <dbReference type="ARBA" id="ARBA00004479"/>
    </source>
</evidence>
<dbReference type="Pfam" id="PF07714">
    <property type="entry name" value="PK_Tyr_Ser-Thr"/>
    <property type="match status" value="1"/>
</dbReference>
<dbReference type="GO" id="GO:0016020">
    <property type="term" value="C:membrane"/>
    <property type="evidence" value="ECO:0007669"/>
    <property type="project" value="UniProtKB-SubCell"/>
</dbReference>
<evidence type="ECO:0000256" key="4">
    <source>
        <dbReference type="ARBA" id="ARBA00022553"/>
    </source>
</evidence>
<feature type="binding site" evidence="19">
    <location>
        <position position="413"/>
    </location>
    <ligand>
        <name>ATP</name>
        <dbReference type="ChEBI" id="CHEBI:30616"/>
    </ligand>
</feature>
<evidence type="ECO:0000256" key="13">
    <source>
        <dbReference type="ARBA" id="ARBA00022989"/>
    </source>
</evidence>
<dbReference type="InterPro" id="IPR001245">
    <property type="entry name" value="Ser-Thr/Tyr_kinase_cat_dom"/>
</dbReference>
<evidence type="ECO:0000256" key="9">
    <source>
        <dbReference type="ARBA" id="ARBA00022737"/>
    </source>
</evidence>
<dbReference type="Pfam" id="PF00560">
    <property type="entry name" value="LRR_1"/>
    <property type="match status" value="1"/>
</dbReference>
<evidence type="ECO:0000256" key="17">
    <source>
        <dbReference type="ARBA" id="ARBA00047899"/>
    </source>
</evidence>
<evidence type="ECO:0000256" key="14">
    <source>
        <dbReference type="ARBA" id="ARBA00023136"/>
    </source>
</evidence>
<evidence type="ECO:0000256" key="15">
    <source>
        <dbReference type="ARBA" id="ARBA00023170"/>
    </source>
</evidence>
<evidence type="ECO:0000256" key="2">
    <source>
        <dbReference type="ARBA" id="ARBA00012513"/>
    </source>
</evidence>
<comment type="caution">
    <text evidence="23">The sequence shown here is derived from an EMBL/GenBank/DDBJ whole genome shotgun (WGS) entry which is preliminary data.</text>
</comment>
<evidence type="ECO:0000256" key="7">
    <source>
        <dbReference type="ARBA" id="ARBA00022692"/>
    </source>
</evidence>
<dbReference type="Gene3D" id="3.30.200.20">
    <property type="entry name" value="Phosphorylase Kinase, domain 1"/>
    <property type="match status" value="1"/>
</dbReference>
<evidence type="ECO:0000256" key="5">
    <source>
        <dbReference type="ARBA" id="ARBA00022614"/>
    </source>
</evidence>
<name>A0A438EY88_VITVI</name>
<reference evidence="23 24" key="1">
    <citation type="journal article" date="2018" name="PLoS Genet.">
        <title>Population sequencing reveals clonal diversity and ancestral inbreeding in the grapevine cultivar Chardonnay.</title>
        <authorList>
            <person name="Roach M.J."/>
            <person name="Johnson D.L."/>
            <person name="Bohlmann J."/>
            <person name="van Vuuren H.J."/>
            <person name="Jones S.J."/>
            <person name="Pretorius I.S."/>
            <person name="Schmidt S.A."/>
            <person name="Borneman A.R."/>
        </authorList>
    </citation>
    <scope>NUCLEOTIDE SEQUENCE [LARGE SCALE GENOMIC DNA]</scope>
    <source>
        <strain evidence="24">cv. Chardonnay</strain>
        <tissue evidence="23">Leaf</tissue>
    </source>
</reference>
<keyword evidence="7 20" id="KW-0812">Transmembrane</keyword>
<dbReference type="InterPro" id="IPR051420">
    <property type="entry name" value="Ser_Thr_Kinases_DiverseReg"/>
</dbReference>
<evidence type="ECO:0000256" key="11">
    <source>
        <dbReference type="ARBA" id="ARBA00022777"/>
    </source>
</evidence>
<dbReference type="Gene3D" id="3.80.10.10">
    <property type="entry name" value="Ribonuclease Inhibitor"/>
    <property type="match status" value="1"/>
</dbReference>
<dbReference type="PANTHER" id="PTHR48005">
    <property type="entry name" value="LEUCINE RICH REPEAT KINASE 2"/>
    <property type="match status" value="1"/>
</dbReference>
<comment type="catalytic activity">
    <reaction evidence="17">
        <text>L-threonyl-[protein] + ATP = O-phospho-L-threonyl-[protein] + ADP + H(+)</text>
        <dbReference type="Rhea" id="RHEA:46608"/>
        <dbReference type="Rhea" id="RHEA-COMP:11060"/>
        <dbReference type="Rhea" id="RHEA-COMP:11605"/>
        <dbReference type="ChEBI" id="CHEBI:15378"/>
        <dbReference type="ChEBI" id="CHEBI:30013"/>
        <dbReference type="ChEBI" id="CHEBI:30616"/>
        <dbReference type="ChEBI" id="CHEBI:61977"/>
        <dbReference type="ChEBI" id="CHEBI:456216"/>
        <dbReference type="EC" id="2.7.11.1"/>
    </reaction>
</comment>
<evidence type="ECO:0000256" key="16">
    <source>
        <dbReference type="ARBA" id="ARBA00023180"/>
    </source>
</evidence>
<dbReference type="InterPro" id="IPR000719">
    <property type="entry name" value="Prot_kinase_dom"/>
</dbReference>
<sequence length="496" mass="55927">MVHVRQSMSHSFMILTLVAQTNVSASSLLKIVARLPLSRNQGKPFHNLTAPIPSTFGNLKPYVIPVQQSTLRANPTRIRKFEIPEQSKPLRKLSFRSNPYVIRTFRKPTQWFPSYFTRNRHKPAVWLFSGRHLPMWISGALYSEQQLSQWSHPQKLENLQKLNQNSVRGNQLTGNISEVVGDCPNLEYIDLSYKSFHGELSHNWGRCPQLQRLQMAGNNITGSIPEDFGISTDLTFLDLSSKHLEKFIPKAFEDIRGLSDVEISSNQLQGPIPNSKAFRDATIEVLKVNNGLCGNVKGLQPCKKGSGVGQPPVEKGHKIVFIIIFPLLGALLLLFAFIGIFLGAERRERTPEIEEGDVQNDLSSISTFDGRTMYEENIKATKDFDLMYCIGKGGHGSIYKAELPSGNIVAVKKLHPSDIDMANQRDFLKEVRAPTEIKHRNIVKLLGFCSHPRHSFLVYEYLERGSLATILSREAVKKLVWATRINIIKEMADALS</sequence>
<evidence type="ECO:0000313" key="23">
    <source>
        <dbReference type="EMBL" id="RVW52718.1"/>
    </source>
</evidence>
<comment type="catalytic activity">
    <reaction evidence="18">
        <text>L-seryl-[protein] + ATP = O-phospho-L-seryl-[protein] + ADP + H(+)</text>
        <dbReference type="Rhea" id="RHEA:17989"/>
        <dbReference type="Rhea" id="RHEA-COMP:9863"/>
        <dbReference type="Rhea" id="RHEA-COMP:11604"/>
        <dbReference type="ChEBI" id="CHEBI:15378"/>
        <dbReference type="ChEBI" id="CHEBI:29999"/>
        <dbReference type="ChEBI" id="CHEBI:30616"/>
        <dbReference type="ChEBI" id="CHEBI:83421"/>
        <dbReference type="ChEBI" id="CHEBI:456216"/>
        <dbReference type="EC" id="2.7.11.1"/>
    </reaction>
</comment>
<evidence type="ECO:0000256" key="3">
    <source>
        <dbReference type="ARBA" id="ARBA00022527"/>
    </source>
</evidence>
<keyword evidence="16" id="KW-0325">Glycoprotein</keyword>
<evidence type="ECO:0000256" key="6">
    <source>
        <dbReference type="ARBA" id="ARBA00022679"/>
    </source>
</evidence>
<keyword evidence="4" id="KW-0597">Phosphoprotein</keyword>
<dbReference type="Proteomes" id="UP000288805">
    <property type="component" value="Unassembled WGS sequence"/>
</dbReference>
<dbReference type="AlphaFoldDB" id="A0A438EY88"/>
<dbReference type="EC" id="2.7.11.1" evidence="2"/>
<feature type="domain" description="Protein kinase" evidence="22">
    <location>
        <begin position="384"/>
        <end position="496"/>
    </location>
</feature>
<gene>
    <name evidence="23" type="primary">MIK2_35</name>
    <name evidence="23" type="ORF">CK203_091177</name>
</gene>
<feature type="transmembrane region" description="Helical" evidence="20">
    <location>
        <begin position="319"/>
        <end position="342"/>
    </location>
</feature>
<dbReference type="SUPFAM" id="SSF52058">
    <property type="entry name" value="L domain-like"/>
    <property type="match status" value="1"/>
</dbReference>
<evidence type="ECO:0000259" key="22">
    <source>
        <dbReference type="PROSITE" id="PS50011"/>
    </source>
</evidence>